<evidence type="ECO:0000313" key="2">
    <source>
        <dbReference type="Proteomes" id="UP001500469"/>
    </source>
</evidence>
<dbReference type="RefSeq" id="WP_343849251.1">
    <property type="nucleotide sequence ID" value="NZ_BAAAFI010000003.1"/>
</dbReference>
<accession>A0ABP3YBM3</accession>
<dbReference type="EMBL" id="BAAAFI010000003">
    <property type="protein sequence ID" value="GAA0878099.1"/>
    <property type="molecule type" value="Genomic_DNA"/>
</dbReference>
<proteinExistence type="predicted"/>
<dbReference type="Proteomes" id="UP001500469">
    <property type="component" value="Unassembled WGS sequence"/>
</dbReference>
<reference evidence="2" key="1">
    <citation type="journal article" date="2019" name="Int. J. Syst. Evol. Microbiol.">
        <title>The Global Catalogue of Microorganisms (GCM) 10K type strain sequencing project: providing services to taxonomists for standard genome sequencing and annotation.</title>
        <authorList>
            <consortium name="The Broad Institute Genomics Platform"/>
            <consortium name="The Broad Institute Genome Sequencing Center for Infectious Disease"/>
            <person name="Wu L."/>
            <person name="Ma J."/>
        </authorList>
    </citation>
    <scope>NUCLEOTIDE SEQUENCE [LARGE SCALE GENOMIC DNA]</scope>
    <source>
        <strain evidence="2">JCM 16112</strain>
    </source>
</reference>
<sequence>MANPLGGIGVTILAASQPELYSEELKNAGILLASSFQFKKDQQVFGDRKMEKIPLRYAPHLSGIL</sequence>
<organism evidence="1 2">
    <name type="scientific">Algoriphagus jejuensis</name>
    <dbReference type="NCBI Taxonomy" id="419934"/>
    <lineage>
        <taxon>Bacteria</taxon>
        <taxon>Pseudomonadati</taxon>
        <taxon>Bacteroidota</taxon>
        <taxon>Cytophagia</taxon>
        <taxon>Cytophagales</taxon>
        <taxon>Cyclobacteriaceae</taxon>
        <taxon>Algoriphagus</taxon>
    </lineage>
</organism>
<name>A0ABP3YBM3_9BACT</name>
<protein>
    <submittedName>
        <fullName evidence="1">Uncharacterized protein</fullName>
    </submittedName>
</protein>
<comment type="caution">
    <text evidence="1">The sequence shown here is derived from an EMBL/GenBank/DDBJ whole genome shotgun (WGS) entry which is preliminary data.</text>
</comment>
<evidence type="ECO:0000313" key="1">
    <source>
        <dbReference type="EMBL" id="GAA0878099.1"/>
    </source>
</evidence>
<keyword evidence="2" id="KW-1185">Reference proteome</keyword>
<gene>
    <name evidence="1" type="ORF">GCM10009119_10670</name>
</gene>